<accession>A0AAV6THP7</accession>
<sequence>MTNFNPTSLTSHVAEATRCVFHTTLCVSSGIMPSFPFSRDIDIVVSLGKPDTARSTEVAGVIHLSHHGMERVDSV</sequence>
<gene>
    <name evidence="1" type="ORF">JTE90_000790</name>
</gene>
<keyword evidence="2" id="KW-1185">Reference proteome</keyword>
<protein>
    <submittedName>
        <fullName evidence="1">Uncharacterized protein</fullName>
    </submittedName>
</protein>
<comment type="caution">
    <text evidence="1">The sequence shown here is derived from an EMBL/GenBank/DDBJ whole genome shotgun (WGS) entry which is preliminary data.</text>
</comment>
<dbReference type="AlphaFoldDB" id="A0AAV6THP7"/>
<evidence type="ECO:0000313" key="2">
    <source>
        <dbReference type="Proteomes" id="UP000827092"/>
    </source>
</evidence>
<organism evidence="1 2">
    <name type="scientific">Oedothorax gibbosus</name>
    <dbReference type="NCBI Taxonomy" id="931172"/>
    <lineage>
        <taxon>Eukaryota</taxon>
        <taxon>Metazoa</taxon>
        <taxon>Ecdysozoa</taxon>
        <taxon>Arthropoda</taxon>
        <taxon>Chelicerata</taxon>
        <taxon>Arachnida</taxon>
        <taxon>Araneae</taxon>
        <taxon>Araneomorphae</taxon>
        <taxon>Entelegynae</taxon>
        <taxon>Araneoidea</taxon>
        <taxon>Linyphiidae</taxon>
        <taxon>Erigoninae</taxon>
        <taxon>Oedothorax</taxon>
    </lineage>
</organism>
<evidence type="ECO:0000313" key="1">
    <source>
        <dbReference type="EMBL" id="KAG8171063.1"/>
    </source>
</evidence>
<reference evidence="1 2" key="1">
    <citation type="journal article" date="2022" name="Nat. Ecol. Evol.">
        <title>A masculinizing supergene underlies an exaggerated male reproductive morph in a spider.</title>
        <authorList>
            <person name="Hendrickx F."/>
            <person name="De Corte Z."/>
            <person name="Sonet G."/>
            <person name="Van Belleghem S.M."/>
            <person name="Kostlbacher S."/>
            <person name="Vangestel C."/>
        </authorList>
    </citation>
    <scope>NUCLEOTIDE SEQUENCE [LARGE SCALE GENOMIC DNA]</scope>
    <source>
        <strain evidence="1">W744_W776</strain>
    </source>
</reference>
<dbReference type="Proteomes" id="UP000827092">
    <property type="component" value="Unassembled WGS sequence"/>
</dbReference>
<name>A0AAV6THP7_9ARAC</name>
<dbReference type="EMBL" id="JAFNEN010004486">
    <property type="protein sequence ID" value="KAG8171063.1"/>
    <property type="molecule type" value="Genomic_DNA"/>
</dbReference>
<proteinExistence type="predicted"/>